<dbReference type="SMART" id="SM00044">
    <property type="entry name" value="CYCc"/>
    <property type="match status" value="1"/>
</dbReference>
<dbReference type="Pfam" id="PF00211">
    <property type="entry name" value="Guanylate_cyc"/>
    <property type="match status" value="1"/>
</dbReference>
<reference evidence="4 5" key="1">
    <citation type="journal article" date="2019" name="Nat. Microbiol.">
        <title>Mediterranean grassland soil C-N compound turnover is dependent on rainfall and depth, and is mediated by genomically divergent microorganisms.</title>
        <authorList>
            <person name="Diamond S."/>
            <person name="Andeer P.F."/>
            <person name="Li Z."/>
            <person name="Crits-Christoph A."/>
            <person name="Burstein D."/>
            <person name="Anantharaman K."/>
            <person name="Lane K.R."/>
            <person name="Thomas B.C."/>
            <person name="Pan C."/>
            <person name="Northen T.R."/>
            <person name="Banfield J.F."/>
        </authorList>
    </citation>
    <scope>NUCLEOTIDE SEQUENCE [LARGE SCALE GENOMIC DNA]</scope>
    <source>
        <strain evidence="4">WS_2</strain>
    </source>
</reference>
<gene>
    <name evidence="4" type="ORF">E6K72_13330</name>
</gene>
<evidence type="ECO:0000313" key="4">
    <source>
        <dbReference type="EMBL" id="TMQ48151.1"/>
    </source>
</evidence>
<dbReference type="InterPro" id="IPR027417">
    <property type="entry name" value="P-loop_NTPase"/>
</dbReference>
<dbReference type="Pfam" id="PF13191">
    <property type="entry name" value="AAA_16"/>
    <property type="match status" value="1"/>
</dbReference>
<dbReference type="GO" id="GO:0009190">
    <property type="term" value="P:cyclic nucleotide biosynthetic process"/>
    <property type="evidence" value="ECO:0007669"/>
    <property type="project" value="InterPro"/>
</dbReference>
<feature type="domain" description="Guanylate cyclase" evidence="3">
    <location>
        <begin position="87"/>
        <end position="219"/>
    </location>
</feature>
<dbReference type="SUPFAM" id="SSF52540">
    <property type="entry name" value="P-loop containing nucleoside triphosphate hydrolases"/>
    <property type="match status" value="1"/>
</dbReference>
<proteinExistence type="predicted"/>
<organism evidence="4 5">
    <name type="scientific">Eiseniibacteriota bacterium</name>
    <dbReference type="NCBI Taxonomy" id="2212470"/>
    <lineage>
        <taxon>Bacteria</taxon>
        <taxon>Candidatus Eiseniibacteriota</taxon>
    </lineage>
</organism>
<dbReference type="InterPro" id="IPR025874">
    <property type="entry name" value="DZR"/>
</dbReference>
<dbReference type="InterPro" id="IPR001054">
    <property type="entry name" value="A/G_cyclase"/>
</dbReference>
<dbReference type="SUPFAM" id="SSF48452">
    <property type="entry name" value="TPR-like"/>
    <property type="match status" value="2"/>
</dbReference>
<dbReference type="InterPro" id="IPR029787">
    <property type="entry name" value="Nucleotide_cyclase"/>
</dbReference>
<dbReference type="PROSITE" id="PS50125">
    <property type="entry name" value="GUANYLATE_CYCLASE_2"/>
    <property type="match status" value="1"/>
</dbReference>
<dbReference type="PANTHER" id="PTHR16305:SF28">
    <property type="entry name" value="GUANYLATE CYCLASE DOMAIN-CONTAINING PROTEIN"/>
    <property type="match status" value="1"/>
</dbReference>
<dbReference type="GO" id="GO:0005524">
    <property type="term" value="F:ATP binding"/>
    <property type="evidence" value="ECO:0007669"/>
    <property type="project" value="UniProtKB-KW"/>
</dbReference>
<dbReference type="GO" id="GO:0004016">
    <property type="term" value="F:adenylate cyclase activity"/>
    <property type="evidence" value="ECO:0007669"/>
    <property type="project" value="TreeGrafter"/>
</dbReference>
<dbReference type="AlphaFoldDB" id="A0A538S9U0"/>
<dbReference type="InterPro" id="IPR041664">
    <property type="entry name" value="AAA_16"/>
</dbReference>
<comment type="caution">
    <text evidence="4">The sequence shown here is derived from an EMBL/GenBank/DDBJ whole genome shotgun (WGS) entry which is preliminary data.</text>
</comment>
<dbReference type="InterPro" id="IPR011990">
    <property type="entry name" value="TPR-like_helical_dom_sf"/>
</dbReference>
<evidence type="ECO:0000313" key="5">
    <source>
        <dbReference type="Proteomes" id="UP000317716"/>
    </source>
</evidence>
<keyword evidence="1" id="KW-0547">Nucleotide-binding</keyword>
<accession>A0A538S9U0</accession>
<dbReference type="CDD" id="cd07302">
    <property type="entry name" value="CHD"/>
    <property type="match status" value="1"/>
</dbReference>
<dbReference type="SUPFAM" id="SSF55073">
    <property type="entry name" value="Nucleotide cyclase"/>
    <property type="match status" value="1"/>
</dbReference>
<dbReference type="Gene3D" id="3.30.70.1230">
    <property type="entry name" value="Nucleotide cyclase"/>
    <property type="match status" value="1"/>
</dbReference>
<keyword evidence="2" id="KW-0067">ATP-binding</keyword>
<dbReference type="Gene3D" id="1.25.40.10">
    <property type="entry name" value="Tetratricopeptide repeat domain"/>
    <property type="match status" value="2"/>
</dbReference>
<dbReference type="EMBL" id="VBOS01000494">
    <property type="protein sequence ID" value="TMQ48151.1"/>
    <property type="molecule type" value="Genomic_DNA"/>
</dbReference>
<protein>
    <recommendedName>
        <fullName evidence="3">Guanylate cyclase domain-containing protein</fullName>
    </recommendedName>
</protein>
<dbReference type="Pfam" id="PF12773">
    <property type="entry name" value="DZR"/>
    <property type="match status" value="1"/>
</dbReference>
<sequence length="1121" mass="123244">MNCPTCAAALPDEAAFCGQCGSALRSERSCARCGKVNTPEMRFCLGCGNPLSPTAPEHAPRTYTPKHLAEKILTTRAALEGERKQVTVLFADVKGSMELAERLDPEEWHGIMDRFFQLLTDGVHRFEGTVNQYTGDGVMALFGAPIAHEDHAQRACWAALHLRDALRAYADELRLSRGLNFSVRTGLNSGEVVVGRIGDDLRMDYTAQGHTVGLAQRMEQIAEPGCVYLTGHTAALVHGFFRLRDLGPLTVKGVRDPLRVYELEGVGSLRTKLDVSRARGFSRFVGREGETAALEAALARATQGDSQVVGVVADAGVGKSRLCFEFSQRCRARGLAVHEAHAVAHGKAIPFFTLLEYLRGYFGISERDPPLATREKIAGKVLLLDPELTDALPLLFDLLGVPDPERPVPRMDPEAHQRQLFAAMRRLTHAQGRRVPGVALIEDLHWIDGGSEAFLANFVEALPATRNLLVVNFRPEYHAGWMQKSYYQQLPLVPLGPEAMAELLRDLLGSDPSLAGLAERIRERTGGNPFFIEEIVQALVEGDSLEGTRGAYRLARPVEQLTLPATVQAVLAARIDRLGEREKAVLQTAAVIGREFAEPILQRVAARPETELRAALQTLVRAEFLYEAALFPEFEYAFKHPLTQEVAYSSLLLERRKALHERTAQAIEALHAGHLDERYGELAHHYGQGGNVPKAVEYLRQAGQQAIRRSAYVEGIEQLKTALDMLVTLPTTPERARSELSLQVVLAPALMATKGFAALEVQRAAARAKELSEELGETPQLAPALWVRLWAPSLLRGDLHRAREAADRIFALAHSVGDTDLILEAHSLRGQTFFYLGDLVTAREHLEQAIARYDVRQHASHSFTYGEDPGVGARNHAAWLLWLVGSPEQALCRSNEALALARELAHPHDLAYAVGFAGCLRLFRREGRAAEEQGDAQVALAREHGFSFWLAMGTVVRGGALIEHGRTEEGIAELTEGLAAWRATGSELSRPYWLALLAGAQLTLGRASDAAALLDEAEVIVERTGERWYEAEVHRLRSEIALRAGDHAEAERSSLCAVEVARRHGAKSLELRAVTSSARLLRSQGRREEARLKLIETCGSFTEGFDTRDLREAKALLEGLG</sequence>
<dbReference type="Proteomes" id="UP000317716">
    <property type="component" value="Unassembled WGS sequence"/>
</dbReference>
<name>A0A538S9U0_UNCEI</name>
<evidence type="ECO:0000256" key="1">
    <source>
        <dbReference type="ARBA" id="ARBA00022741"/>
    </source>
</evidence>
<dbReference type="GO" id="GO:0005737">
    <property type="term" value="C:cytoplasm"/>
    <property type="evidence" value="ECO:0007669"/>
    <property type="project" value="TreeGrafter"/>
</dbReference>
<dbReference type="PANTHER" id="PTHR16305">
    <property type="entry name" value="TESTICULAR SOLUBLE ADENYLYL CYCLASE"/>
    <property type="match status" value="1"/>
</dbReference>
<evidence type="ECO:0000259" key="3">
    <source>
        <dbReference type="PROSITE" id="PS50125"/>
    </source>
</evidence>
<evidence type="ECO:0000256" key="2">
    <source>
        <dbReference type="ARBA" id="ARBA00022840"/>
    </source>
</evidence>
<dbReference type="GO" id="GO:0035556">
    <property type="term" value="P:intracellular signal transduction"/>
    <property type="evidence" value="ECO:0007669"/>
    <property type="project" value="InterPro"/>
</dbReference>